<comment type="caution">
    <text evidence="2">The sequence shown here is derived from an EMBL/GenBank/DDBJ whole genome shotgun (WGS) entry which is preliminary data.</text>
</comment>
<dbReference type="AlphaFoldDB" id="A0A1Q9C7D2"/>
<sequence length="251" mass="27051">MEPGSWAGYANRSAAHSPLVRGAILESIEKQFAATRQVRHVLLKKLRPSKAEKQSKAKPARALQHGGSRAGCQATASNILLKEIATTCDNRRSDESTMPHLPSSDLQHCMVPLSWEMLGGKSTQVLQKASCPASPHMARTGTTVSIDIELCNVQRLVLDIGAQLETKAGPSQPEHCNRERLMLCDCKQHLANRSGIALAMEEGTRASHKSDVVGIANVQVAAMCGTWGVVSVLALSFTPTGKLYVLHTRIA</sequence>
<dbReference type="Proteomes" id="UP000186817">
    <property type="component" value="Unassembled WGS sequence"/>
</dbReference>
<gene>
    <name evidence="2" type="ORF">AK812_SmicGene40957</name>
</gene>
<dbReference type="EMBL" id="LSRX01001557">
    <property type="protein sequence ID" value="OLP78829.1"/>
    <property type="molecule type" value="Genomic_DNA"/>
</dbReference>
<organism evidence="2 3">
    <name type="scientific">Symbiodinium microadriaticum</name>
    <name type="common">Dinoflagellate</name>
    <name type="synonym">Zooxanthella microadriatica</name>
    <dbReference type="NCBI Taxonomy" id="2951"/>
    <lineage>
        <taxon>Eukaryota</taxon>
        <taxon>Sar</taxon>
        <taxon>Alveolata</taxon>
        <taxon>Dinophyceae</taxon>
        <taxon>Suessiales</taxon>
        <taxon>Symbiodiniaceae</taxon>
        <taxon>Symbiodinium</taxon>
    </lineage>
</organism>
<accession>A0A1Q9C7D2</accession>
<reference evidence="2 3" key="1">
    <citation type="submission" date="2016-02" db="EMBL/GenBank/DDBJ databases">
        <title>Genome analysis of coral dinoflagellate symbionts highlights evolutionary adaptations to a symbiotic lifestyle.</title>
        <authorList>
            <person name="Aranda M."/>
            <person name="Li Y."/>
            <person name="Liew Y.J."/>
            <person name="Baumgarten S."/>
            <person name="Simakov O."/>
            <person name="Wilson M."/>
            <person name="Piel J."/>
            <person name="Ashoor H."/>
            <person name="Bougouffa S."/>
            <person name="Bajic V.B."/>
            <person name="Ryu T."/>
            <person name="Ravasi T."/>
            <person name="Bayer T."/>
            <person name="Micklem G."/>
            <person name="Kim H."/>
            <person name="Bhak J."/>
            <person name="Lajeunesse T.C."/>
            <person name="Voolstra C.R."/>
        </authorList>
    </citation>
    <scope>NUCLEOTIDE SEQUENCE [LARGE SCALE GENOMIC DNA]</scope>
    <source>
        <strain evidence="2 3">CCMP2467</strain>
    </source>
</reference>
<keyword evidence="3" id="KW-1185">Reference proteome</keyword>
<name>A0A1Q9C7D2_SYMMI</name>
<evidence type="ECO:0000256" key="1">
    <source>
        <dbReference type="SAM" id="MobiDB-lite"/>
    </source>
</evidence>
<protein>
    <submittedName>
        <fullName evidence="2">Uncharacterized protein</fullName>
    </submittedName>
</protein>
<feature type="region of interest" description="Disordered" evidence="1">
    <location>
        <begin position="46"/>
        <end position="68"/>
    </location>
</feature>
<evidence type="ECO:0000313" key="2">
    <source>
        <dbReference type="EMBL" id="OLP78829.1"/>
    </source>
</evidence>
<proteinExistence type="predicted"/>
<evidence type="ECO:0000313" key="3">
    <source>
        <dbReference type="Proteomes" id="UP000186817"/>
    </source>
</evidence>